<dbReference type="Proteomes" id="UP000789342">
    <property type="component" value="Unassembled WGS sequence"/>
</dbReference>
<keyword evidence="3" id="KW-1185">Reference proteome</keyword>
<evidence type="ECO:0000256" key="1">
    <source>
        <dbReference type="SAM" id="MobiDB-lite"/>
    </source>
</evidence>
<evidence type="ECO:0000313" key="2">
    <source>
        <dbReference type="EMBL" id="CAG8467847.1"/>
    </source>
</evidence>
<sequence>PMKIKEGSMRAVWSEDAWLQKYALKSADPLVPFESDEEGGETNQREEMDTSVDQ</sequence>
<proteinExistence type="predicted"/>
<feature type="region of interest" description="Disordered" evidence="1">
    <location>
        <begin position="29"/>
        <end position="54"/>
    </location>
</feature>
<evidence type="ECO:0000313" key="3">
    <source>
        <dbReference type="Proteomes" id="UP000789342"/>
    </source>
</evidence>
<organism evidence="2 3">
    <name type="scientific">Acaulospora morrowiae</name>
    <dbReference type="NCBI Taxonomy" id="94023"/>
    <lineage>
        <taxon>Eukaryota</taxon>
        <taxon>Fungi</taxon>
        <taxon>Fungi incertae sedis</taxon>
        <taxon>Mucoromycota</taxon>
        <taxon>Glomeromycotina</taxon>
        <taxon>Glomeromycetes</taxon>
        <taxon>Diversisporales</taxon>
        <taxon>Acaulosporaceae</taxon>
        <taxon>Acaulospora</taxon>
    </lineage>
</organism>
<reference evidence="2" key="1">
    <citation type="submission" date="2021-06" db="EMBL/GenBank/DDBJ databases">
        <authorList>
            <person name="Kallberg Y."/>
            <person name="Tangrot J."/>
            <person name="Rosling A."/>
        </authorList>
    </citation>
    <scope>NUCLEOTIDE SEQUENCE</scope>
    <source>
        <strain evidence="2">CL551</strain>
    </source>
</reference>
<name>A0A9N8Z1Z7_9GLOM</name>
<feature type="non-terminal residue" evidence="2">
    <location>
        <position position="54"/>
    </location>
</feature>
<dbReference type="EMBL" id="CAJVPV010000651">
    <property type="protein sequence ID" value="CAG8467847.1"/>
    <property type="molecule type" value="Genomic_DNA"/>
</dbReference>
<comment type="caution">
    <text evidence="2">The sequence shown here is derived from an EMBL/GenBank/DDBJ whole genome shotgun (WGS) entry which is preliminary data.</text>
</comment>
<gene>
    <name evidence="2" type="ORF">AMORRO_LOCUS1715</name>
</gene>
<dbReference type="AlphaFoldDB" id="A0A9N8Z1Z7"/>
<protein>
    <submittedName>
        <fullName evidence="2">18251_t:CDS:1</fullName>
    </submittedName>
</protein>
<accession>A0A9N8Z1Z7</accession>